<dbReference type="PROSITE" id="PS50110">
    <property type="entry name" value="RESPONSE_REGULATORY"/>
    <property type="match status" value="1"/>
</dbReference>
<keyword evidence="1 6" id="KW-0597">Phosphoprotein</keyword>
<dbReference type="PANTHER" id="PTHR48111:SF67">
    <property type="entry name" value="TRANSCRIPTIONAL REGULATORY PROTEIN TCTD"/>
    <property type="match status" value="1"/>
</dbReference>
<dbReference type="GO" id="GO:0032993">
    <property type="term" value="C:protein-DNA complex"/>
    <property type="evidence" value="ECO:0007669"/>
    <property type="project" value="TreeGrafter"/>
</dbReference>
<dbReference type="SMART" id="SM00448">
    <property type="entry name" value="REC"/>
    <property type="match status" value="1"/>
</dbReference>
<dbReference type="RefSeq" id="WP_088743752.1">
    <property type="nucleotide sequence ID" value="NZ_CAWOWR010000044.1"/>
</dbReference>
<evidence type="ECO:0000259" key="9">
    <source>
        <dbReference type="PROSITE" id="PS51755"/>
    </source>
</evidence>
<dbReference type="SMART" id="SM00862">
    <property type="entry name" value="Trans_reg_C"/>
    <property type="match status" value="1"/>
</dbReference>
<dbReference type="Gene3D" id="6.10.250.690">
    <property type="match status" value="1"/>
</dbReference>
<dbReference type="CDD" id="cd17624">
    <property type="entry name" value="REC_OmpR_PmrA-like"/>
    <property type="match status" value="1"/>
</dbReference>
<dbReference type="SUPFAM" id="SSF52172">
    <property type="entry name" value="CheY-like"/>
    <property type="match status" value="1"/>
</dbReference>
<evidence type="ECO:0000256" key="2">
    <source>
        <dbReference type="ARBA" id="ARBA00023012"/>
    </source>
</evidence>
<dbReference type="OrthoDB" id="9802426at2"/>
<dbReference type="InterPro" id="IPR036388">
    <property type="entry name" value="WH-like_DNA-bd_sf"/>
</dbReference>
<evidence type="ECO:0000256" key="6">
    <source>
        <dbReference type="PROSITE-ProRule" id="PRU00169"/>
    </source>
</evidence>
<sequence>MRVLLVEDDPLLGEGVSHTLSREGMSSEWLKEGGNVVASLKHSSFDVLVLDLGLPDMDGIEVLNALRRQGHTLPVLILTARDDISDRVRGLDSGADDYLVKPFDIAELVARLRALVRRHAGQVSGSLQIGPLSIDQAGRSVTLSGTEVPLGRREFDLLEFMLLHPNRVFSRDQLVEQLYGWDGDVESNVIEVHVHHLRRKFGAGVVKTIRGVGYRLGELS</sequence>
<dbReference type="GO" id="GO:0005829">
    <property type="term" value="C:cytosol"/>
    <property type="evidence" value="ECO:0007669"/>
    <property type="project" value="TreeGrafter"/>
</dbReference>
<dbReference type="InterPro" id="IPR039420">
    <property type="entry name" value="WalR-like"/>
</dbReference>
<dbReference type="GO" id="GO:0006355">
    <property type="term" value="P:regulation of DNA-templated transcription"/>
    <property type="evidence" value="ECO:0007669"/>
    <property type="project" value="InterPro"/>
</dbReference>
<dbReference type="InterPro" id="IPR001867">
    <property type="entry name" value="OmpR/PhoB-type_DNA-bd"/>
</dbReference>
<dbReference type="InterPro" id="IPR011006">
    <property type="entry name" value="CheY-like_superfamily"/>
</dbReference>
<keyword evidence="3" id="KW-0805">Transcription regulation</keyword>
<feature type="domain" description="Response regulatory" evidence="8">
    <location>
        <begin position="2"/>
        <end position="116"/>
    </location>
</feature>
<dbReference type="GO" id="GO:0000976">
    <property type="term" value="F:transcription cis-regulatory region binding"/>
    <property type="evidence" value="ECO:0007669"/>
    <property type="project" value="TreeGrafter"/>
</dbReference>
<dbReference type="CDD" id="cd00383">
    <property type="entry name" value="trans_reg_C"/>
    <property type="match status" value="1"/>
</dbReference>
<comment type="caution">
    <text evidence="10">The sequence shown here is derived from an EMBL/GenBank/DDBJ whole genome shotgun (WGS) entry which is preliminary data.</text>
</comment>
<dbReference type="InterPro" id="IPR001789">
    <property type="entry name" value="Sig_transdc_resp-reg_receiver"/>
</dbReference>
<dbReference type="STRING" id="553385.GCA_000591415_00136"/>
<dbReference type="AlphaFoldDB" id="A0A558HEB1"/>
<dbReference type="Pfam" id="PF00486">
    <property type="entry name" value="Trans_reg_C"/>
    <property type="match status" value="1"/>
</dbReference>
<dbReference type="GO" id="GO:0000156">
    <property type="term" value="F:phosphorelay response regulator activity"/>
    <property type="evidence" value="ECO:0007669"/>
    <property type="project" value="TreeGrafter"/>
</dbReference>
<dbReference type="InterPro" id="IPR016032">
    <property type="entry name" value="Sig_transdc_resp-reg_C-effctor"/>
</dbReference>
<dbReference type="EMBL" id="VNFH01000014">
    <property type="protein sequence ID" value="TVU67476.1"/>
    <property type="molecule type" value="Genomic_DNA"/>
</dbReference>
<gene>
    <name evidence="10" type="ORF">FQP86_16520</name>
</gene>
<dbReference type="PROSITE" id="PS51755">
    <property type="entry name" value="OMPR_PHOB"/>
    <property type="match status" value="1"/>
</dbReference>
<evidence type="ECO:0000256" key="7">
    <source>
        <dbReference type="PROSITE-ProRule" id="PRU01091"/>
    </source>
</evidence>
<dbReference type="Pfam" id="PF00072">
    <property type="entry name" value="Response_reg"/>
    <property type="match status" value="1"/>
</dbReference>
<organism evidence="10 11">
    <name type="scientific">Cobetia crustatorum</name>
    <dbReference type="NCBI Taxonomy" id="553385"/>
    <lineage>
        <taxon>Bacteria</taxon>
        <taxon>Pseudomonadati</taxon>
        <taxon>Pseudomonadota</taxon>
        <taxon>Gammaproteobacteria</taxon>
        <taxon>Oceanospirillales</taxon>
        <taxon>Halomonadaceae</taxon>
        <taxon>Cobetia</taxon>
    </lineage>
</organism>
<keyword evidence="5" id="KW-0804">Transcription</keyword>
<reference evidence="10 11" key="1">
    <citation type="submission" date="2019-07" db="EMBL/GenBank/DDBJ databases">
        <title>Diversity of Bacteria from Kongsfjorden, Arctic.</title>
        <authorList>
            <person name="Yu Y."/>
        </authorList>
    </citation>
    <scope>NUCLEOTIDE SEQUENCE [LARGE SCALE GENOMIC DNA]</scope>
    <source>
        <strain evidence="10 11">SM1923</strain>
    </source>
</reference>
<keyword evidence="11" id="KW-1185">Reference proteome</keyword>
<feature type="DNA-binding region" description="OmpR/PhoB-type" evidence="7">
    <location>
        <begin position="124"/>
        <end position="218"/>
    </location>
</feature>
<dbReference type="SUPFAM" id="SSF46894">
    <property type="entry name" value="C-terminal effector domain of the bipartite response regulators"/>
    <property type="match status" value="1"/>
</dbReference>
<accession>A0A558HEB1</accession>
<evidence type="ECO:0000313" key="10">
    <source>
        <dbReference type="EMBL" id="TVU67476.1"/>
    </source>
</evidence>
<protein>
    <submittedName>
        <fullName evidence="10">Response regulator transcription factor</fullName>
    </submittedName>
</protein>
<evidence type="ECO:0000256" key="1">
    <source>
        <dbReference type="ARBA" id="ARBA00022553"/>
    </source>
</evidence>
<evidence type="ECO:0000313" key="11">
    <source>
        <dbReference type="Proteomes" id="UP000319941"/>
    </source>
</evidence>
<name>A0A558HEB1_9GAMM</name>
<evidence type="ECO:0000259" key="8">
    <source>
        <dbReference type="PROSITE" id="PS50110"/>
    </source>
</evidence>
<feature type="domain" description="OmpR/PhoB-type" evidence="9">
    <location>
        <begin position="124"/>
        <end position="218"/>
    </location>
</feature>
<evidence type="ECO:0000256" key="4">
    <source>
        <dbReference type="ARBA" id="ARBA00023125"/>
    </source>
</evidence>
<proteinExistence type="predicted"/>
<dbReference type="Gene3D" id="3.40.50.2300">
    <property type="match status" value="1"/>
</dbReference>
<dbReference type="Proteomes" id="UP000319941">
    <property type="component" value="Unassembled WGS sequence"/>
</dbReference>
<keyword evidence="2" id="KW-0902">Two-component regulatory system</keyword>
<dbReference type="PANTHER" id="PTHR48111">
    <property type="entry name" value="REGULATOR OF RPOS"/>
    <property type="match status" value="1"/>
</dbReference>
<feature type="modified residue" description="4-aspartylphosphate" evidence="6">
    <location>
        <position position="51"/>
    </location>
</feature>
<keyword evidence="4 7" id="KW-0238">DNA-binding</keyword>
<dbReference type="FunFam" id="3.40.50.2300:FF:000002">
    <property type="entry name" value="DNA-binding response regulator PhoP"/>
    <property type="match status" value="1"/>
</dbReference>
<evidence type="ECO:0000256" key="3">
    <source>
        <dbReference type="ARBA" id="ARBA00023015"/>
    </source>
</evidence>
<dbReference type="Gene3D" id="1.10.10.10">
    <property type="entry name" value="Winged helix-like DNA-binding domain superfamily/Winged helix DNA-binding domain"/>
    <property type="match status" value="1"/>
</dbReference>
<evidence type="ECO:0000256" key="5">
    <source>
        <dbReference type="ARBA" id="ARBA00023163"/>
    </source>
</evidence>